<evidence type="ECO:0000313" key="1">
    <source>
        <dbReference type="EMBL" id="KAH9482150.1"/>
    </source>
</evidence>
<gene>
    <name evidence="1" type="ORF">JR316_0004245</name>
</gene>
<sequence>MTTQPDPTTQHLYTPNILSNTSLTSTKFLTACFSGACAGILGLENLSGFLLFAASMLGMAGAVGAVKCKGRPGRYFRGGIWEVVSYTFPTQDASTDLLQRFGCLPLNYETPPIYKRPRVAQRASSMVYALWAIGKAAVSGLWMWPAIFAQWMWPALRSIIYY</sequence>
<name>A0ACB8H4Q1_PSICU</name>
<dbReference type="EMBL" id="JAFIQS020000004">
    <property type="protein sequence ID" value="KAH9482150.1"/>
    <property type="molecule type" value="Genomic_DNA"/>
</dbReference>
<proteinExistence type="predicted"/>
<comment type="caution">
    <text evidence="1">The sequence shown here is derived from an EMBL/GenBank/DDBJ whole genome shotgun (WGS) entry which is preliminary data.</text>
</comment>
<organism evidence="1 2">
    <name type="scientific">Psilocybe cubensis</name>
    <name type="common">Psychedelic mushroom</name>
    <name type="synonym">Stropharia cubensis</name>
    <dbReference type="NCBI Taxonomy" id="181762"/>
    <lineage>
        <taxon>Eukaryota</taxon>
        <taxon>Fungi</taxon>
        <taxon>Dikarya</taxon>
        <taxon>Basidiomycota</taxon>
        <taxon>Agaricomycotina</taxon>
        <taxon>Agaricomycetes</taxon>
        <taxon>Agaricomycetidae</taxon>
        <taxon>Agaricales</taxon>
        <taxon>Agaricineae</taxon>
        <taxon>Strophariaceae</taxon>
        <taxon>Psilocybe</taxon>
    </lineage>
</organism>
<evidence type="ECO:0000313" key="2">
    <source>
        <dbReference type="Proteomes" id="UP000664032"/>
    </source>
</evidence>
<reference evidence="1" key="1">
    <citation type="submission" date="2021-10" db="EMBL/GenBank/DDBJ databases">
        <title>Psilocybe cubensis genome.</title>
        <authorList>
            <person name="Mckernan K.J."/>
            <person name="Crawford S."/>
            <person name="Trippe A."/>
            <person name="Kane L.T."/>
            <person name="Mclaughlin S."/>
        </authorList>
    </citation>
    <scope>NUCLEOTIDE SEQUENCE</scope>
    <source>
        <strain evidence="1">MGC-MH-2018</strain>
    </source>
</reference>
<protein>
    <submittedName>
        <fullName evidence="1">Uncharacterized protein</fullName>
    </submittedName>
</protein>
<keyword evidence="2" id="KW-1185">Reference proteome</keyword>
<dbReference type="Proteomes" id="UP000664032">
    <property type="component" value="Unassembled WGS sequence"/>
</dbReference>
<accession>A0ACB8H4Q1</accession>